<comment type="similarity">
    <text evidence="1">Belongs to the mTERF family.</text>
</comment>
<evidence type="ECO:0000313" key="6">
    <source>
        <dbReference type="Proteomes" id="UP000095751"/>
    </source>
</evidence>
<dbReference type="InterPro" id="IPR003690">
    <property type="entry name" value="MTERF"/>
</dbReference>
<reference evidence="5 6" key="1">
    <citation type="submission" date="2016-09" db="EMBL/GenBank/DDBJ databases">
        <title>Extensive genetic diversity and differential bi-allelic expression allows diatom success in the polar Southern Ocean.</title>
        <authorList>
            <consortium name="DOE Joint Genome Institute"/>
            <person name="Mock T."/>
            <person name="Otillar R.P."/>
            <person name="Strauss J."/>
            <person name="Dupont C."/>
            <person name="Frickenhaus S."/>
            <person name="Maumus F."/>
            <person name="Mcmullan M."/>
            <person name="Sanges R."/>
            <person name="Schmutz J."/>
            <person name="Toseland A."/>
            <person name="Valas R."/>
            <person name="Veluchamy A."/>
            <person name="Ward B.J."/>
            <person name="Allen A."/>
            <person name="Barry K."/>
            <person name="Falciatore A."/>
            <person name="Ferrante M."/>
            <person name="Fortunato A.E."/>
            <person name="Gloeckner G."/>
            <person name="Gruber A."/>
            <person name="Hipkin R."/>
            <person name="Janech M."/>
            <person name="Kroth P."/>
            <person name="Leese F."/>
            <person name="Lindquist E."/>
            <person name="Lyon B.R."/>
            <person name="Martin J."/>
            <person name="Mayer C."/>
            <person name="Parker M."/>
            <person name="Quesneville H."/>
            <person name="Raymond J."/>
            <person name="Uhlig C."/>
            <person name="Valentin K.U."/>
            <person name="Worden A.Z."/>
            <person name="Armbrust E.V."/>
            <person name="Bowler C."/>
            <person name="Green B."/>
            <person name="Moulton V."/>
            <person name="Van Oosterhout C."/>
            <person name="Grigoriev I."/>
        </authorList>
    </citation>
    <scope>NUCLEOTIDE SEQUENCE [LARGE SCALE GENOMIC DNA]</scope>
    <source>
        <strain evidence="5 6">CCMP1102</strain>
    </source>
</reference>
<name>A0A1E7ESJ2_9STRA</name>
<keyword evidence="2" id="KW-0809">Transit peptide</keyword>
<organism evidence="5 6">
    <name type="scientific">Fragilariopsis cylindrus CCMP1102</name>
    <dbReference type="NCBI Taxonomy" id="635003"/>
    <lineage>
        <taxon>Eukaryota</taxon>
        <taxon>Sar</taxon>
        <taxon>Stramenopiles</taxon>
        <taxon>Ochrophyta</taxon>
        <taxon>Bacillariophyta</taxon>
        <taxon>Bacillariophyceae</taxon>
        <taxon>Bacillariophycidae</taxon>
        <taxon>Bacillariales</taxon>
        <taxon>Bacillariaceae</taxon>
        <taxon>Fragilariopsis</taxon>
    </lineage>
</organism>
<evidence type="ECO:0000256" key="1">
    <source>
        <dbReference type="ARBA" id="ARBA00007692"/>
    </source>
</evidence>
<feature type="region of interest" description="Disordered" evidence="3">
    <location>
        <begin position="52"/>
        <end position="72"/>
    </location>
</feature>
<evidence type="ECO:0000256" key="4">
    <source>
        <dbReference type="SAM" id="SignalP"/>
    </source>
</evidence>
<feature type="signal peptide" evidence="4">
    <location>
        <begin position="1"/>
        <end position="21"/>
    </location>
</feature>
<dbReference type="Proteomes" id="UP000095751">
    <property type="component" value="Unassembled WGS sequence"/>
</dbReference>
<dbReference type="InterPro" id="IPR038538">
    <property type="entry name" value="MTERF_sf"/>
</dbReference>
<feature type="chain" id="PRO_5009192187" evidence="4">
    <location>
        <begin position="22"/>
        <end position="227"/>
    </location>
</feature>
<proteinExistence type="inferred from homology"/>
<keyword evidence="4" id="KW-0732">Signal</keyword>
<protein>
    <submittedName>
        <fullName evidence="5">Uncharacterized protein</fullName>
    </submittedName>
</protein>
<keyword evidence="6" id="KW-1185">Reference proteome</keyword>
<dbReference type="AlphaFoldDB" id="A0A1E7ESJ2"/>
<dbReference type="EMBL" id="KV784378">
    <property type="protein sequence ID" value="OEU08980.1"/>
    <property type="molecule type" value="Genomic_DNA"/>
</dbReference>
<accession>A0A1E7ESJ2</accession>
<gene>
    <name evidence="5" type="ORF">FRACYDRAFT_249324</name>
</gene>
<dbReference type="Pfam" id="PF02536">
    <property type="entry name" value="mTERF"/>
    <property type="match status" value="1"/>
</dbReference>
<evidence type="ECO:0000313" key="5">
    <source>
        <dbReference type="EMBL" id="OEU08980.1"/>
    </source>
</evidence>
<dbReference type="InParanoid" id="A0A1E7ESJ2"/>
<dbReference type="Gene3D" id="1.25.70.10">
    <property type="entry name" value="Transcription termination factor 3, mitochondrial"/>
    <property type="match status" value="1"/>
</dbReference>
<dbReference type="SMART" id="SM00733">
    <property type="entry name" value="Mterf"/>
    <property type="match status" value="2"/>
</dbReference>
<evidence type="ECO:0000256" key="3">
    <source>
        <dbReference type="SAM" id="MobiDB-lite"/>
    </source>
</evidence>
<sequence>MNFFTAILVVCFVFLHPETSSGFIAAPPAKGLTFKLHRAVVPTKIIVKLSADAQEEKAEPPSSGSSEDDDTNEIQNIVGLTDKELDRIVSRIPEVREIRADAALDCSTKLKSRLSLSDVEFKKKIVLRLPQSLGYDFGSEIEPSLDLLKDELKLSEEELRGLVLKCPQIIGLDYSSEVKPSIDSIVREVGGDAAAARTMILGKPASLNLPVRGGVTRSAYQLATAYT</sequence>
<dbReference type="KEGG" id="fcy:FRACYDRAFT_249324"/>
<dbReference type="GO" id="GO:0003676">
    <property type="term" value="F:nucleic acid binding"/>
    <property type="evidence" value="ECO:0007669"/>
    <property type="project" value="InterPro"/>
</dbReference>
<evidence type="ECO:0000256" key="2">
    <source>
        <dbReference type="ARBA" id="ARBA00022946"/>
    </source>
</evidence>